<feature type="compositionally biased region" description="Pro residues" evidence="1">
    <location>
        <begin position="59"/>
        <end position="74"/>
    </location>
</feature>
<evidence type="ECO:0000313" key="3">
    <source>
        <dbReference type="Proteomes" id="UP000818323"/>
    </source>
</evidence>
<dbReference type="EMBL" id="JAAAXJ010000007">
    <property type="protein sequence ID" value="NBJ25523.1"/>
    <property type="molecule type" value="Genomic_DNA"/>
</dbReference>
<sequence length="181" mass="18381">MAGGLLALWLSSGSGGPPAEGMVVVAPPQTLAREQLAALPDPAARIQVADAQEFAPPSVSTPPGAPSPDAPAPVPEQSSTAQPQDAAAIGEPSPPPALDMSVTGAVTKQAALPEPAAPAPATVPVDLNTASLEQLNSLKGAGALGRAIVKGRPYKSVDDLVRKKVLRRPVYEKIKDQVTVR</sequence>
<evidence type="ECO:0000256" key="1">
    <source>
        <dbReference type="SAM" id="MobiDB-lite"/>
    </source>
</evidence>
<proteinExistence type="predicted"/>
<reference evidence="2 3" key="1">
    <citation type="submission" date="2020-01" db="EMBL/GenBank/DDBJ databases">
        <title>Microvirga sp. nov., an arsenate reduction bacterium isolated from Tibet hotspring sediments.</title>
        <authorList>
            <person name="Yuan C.-G."/>
        </authorList>
    </citation>
    <scope>NUCLEOTIDE SEQUENCE [LARGE SCALE GENOMIC DNA]</scope>
    <source>
        <strain evidence="2 3">SYSU G3D203</strain>
    </source>
</reference>
<dbReference type="Gene3D" id="1.10.150.320">
    <property type="entry name" value="Photosystem II 12 kDa extrinsic protein"/>
    <property type="match status" value="1"/>
</dbReference>
<dbReference type="Proteomes" id="UP000818323">
    <property type="component" value="Unassembled WGS sequence"/>
</dbReference>
<protein>
    <submittedName>
        <fullName evidence="2">Helix-hairpin-helix domain-containing protein</fullName>
    </submittedName>
</protein>
<feature type="region of interest" description="Disordered" evidence="1">
    <location>
        <begin position="42"/>
        <end position="122"/>
    </location>
</feature>
<gene>
    <name evidence="2" type="ORF">GR303_14275</name>
</gene>
<evidence type="ECO:0000313" key="2">
    <source>
        <dbReference type="EMBL" id="NBJ25523.1"/>
    </source>
</evidence>
<accession>A0ABW9YYN6</accession>
<organism evidence="2 3">
    <name type="scientific">Microvirga arsenatis</name>
    <dbReference type="NCBI Taxonomy" id="2692265"/>
    <lineage>
        <taxon>Bacteria</taxon>
        <taxon>Pseudomonadati</taxon>
        <taxon>Pseudomonadota</taxon>
        <taxon>Alphaproteobacteria</taxon>
        <taxon>Hyphomicrobiales</taxon>
        <taxon>Methylobacteriaceae</taxon>
        <taxon>Microvirga</taxon>
    </lineage>
</organism>
<dbReference type="SUPFAM" id="SSF81585">
    <property type="entry name" value="PsbU/PolX domain-like"/>
    <property type="match status" value="1"/>
</dbReference>
<comment type="caution">
    <text evidence="2">The sequence shown here is derived from an EMBL/GenBank/DDBJ whole genome shotgun (WGS) entry which is preliminary data.</text>
</comment>
<name>A0ABW9YYN6_9HYPH</name>
<keyword evidence="3" id="KW-1185">Reference proteome</keyword>
<dbReference type="Pfam" id="PF12836">
    <property type="entry name" value="HHH_3"/>
    <property type="match status" value="1"/>
</dbReference>